<evidence type="ECO:0000313" key="4">
    <source>
        <dbReference type="Proteomes" id="UP000501534"/>
    </source>
</evidence>
<keyword evidence="2" id="KW-0732">Signal</keyword>
<protein>
    <recommendedName>
        <fullName evidence="5">Heavy-metal resistance protein CzcE</fullName>
    </recommendedName>
</protein>
<name>A0A6M4GZZ2_9PROT</name>
<reference evidence="3 4" key="1">
    <citation type="submission" date="2020-04" db="EMBL/GenBank/DDBJ databases">
        <title>Usitatibacter rugosus gen. nov., sp. nov. and Usitatibacter palustris sp. nov., novel members of Usitatibacteraceae fam. nov. within the order Nitrosomonadales isolated from soil.</title>
        <authorList>
            <person name="Huber K.J."/>
            <person name="Neumann-Schaal M."/>
            <person name="Geppert A."/>
            <person name="Luckner M."/>
            <person name="Wanner G."/>
            <person name="Overmann J."/>
        </authorList>
    </citation>
    <scope>NUCLEOTIDE SEQUENCE [LARGE SCALE GENOMIC DNA]</scope>
    <source>
        <strain evidence="3 4">0125_3</strain>
    </source>
</reference>
<dbReference type="RefSeq" id="WP_171094964.1">
    <property type="nucleotide sequence ID" value="NZ_CP053069.1"/>
</dbReference>
<evidence type="ECO:0000313" key="3">
    <source>
        <dbReference type="EMBL" id="QJR12612.1"/>
    </source>
</evidence>
<feature type="region of interest" description="Disordered" evidence="1">
    <location>
        <begin position="36"/>
        <end position="56"/>
    </location>
</feature>
<evidence type="ECO:0000256" key="1">
    <source>
        <dbReference type="SAM" id="MobiDB-lite"/>
    </source>
</evidence>
<accession>A0A6M4GZZ2</accession>
<keyword evidence="4" id="KW-1185">Reference proteome</keyword>
<dbReference type="EMBL" id="CP053069">
    <property type="protein sequence ID" value="QJR12612.1"/>
    <property type="molecule type" value="Genomic_DNA"/>
</dbReference>
<dbReference type="Proteomes" id="UP000501534">
    <property type="component" value="Chromosome"/>
</dbReference>
<evidence type="ECO:0000256" key="2">
    <source>
        <dbReference type="SAM" id="SignalP"/>
    </source>
</evidence>
<gene>
    <name evidence="3" type="ORF">DSM104443_03703</name>
</gene>
<proteinExistence type="predicted"/>
<evidence type="ECO:0008006" key="5">
    <source>
        <dbReference type="Google" id="ProtNLM"/>
    </source>
</evidence>
<feature type="signal peptide" evidence="2">
    <location>
        <begin position="1"/>
        <end position="18"/>
    </location>
</feature>
<dbReference type="AlphaFoldDB" id="A0A6M4GZZ2"/>
<feature type="chain" id="PRO_5026834311" description="Heavy-metal resistance protein CzcE" evidence="2">
    <location>
        <begin position="19"/>
        <end position="121"/>
    </location>
</feature>
<dbReference type="KEGG" id="uru:DSM104443_03703"/>
<organism evidence="3 4">
    <name type="scientific">Usitatibacter rugosus</name>
    <dbReference type="NCBI Taxonomy" id="2732067"/>
    <lineage>
        <taxon>Bacteria</taxon>
        <taxon>Pseudomonadati</taxon>
        <taxon>Pseudomonadota</taxon>
        <taxon>Betaproteobacteria</taxon>
        <taxon>Nitrosomonadales</taxon>
        <taxon>Usitatibacteraceae</taxon>
        <taxon>Usitatibacter</taxon>
    </lineage>
</organism>
<sequence>MGKGLLAALLALALPAMSADLGTLFHTAEERARLDALRRGEPATPPATATSPIASRSYAPEVTGFVKRSDGRNTVWIDGRAIATPSSDKTAPLFDPRVVRDLEQNAPSDIKVVPSKKNSEP</sequence>